<organism evidence="10 11">
    <name type="scientific">Nitrosospira multiformis</name>
    <dbReference type="NCBI Taxonomy" id="1231"/>
    <lineage>
        <taxon>Bacteria</taxon>
        <taxon>Pseudomonadati</taxon>
        <taxon>Pseudomonadota</taxon>
        <taxon>Betaproteobacteria</taxon>
        <taxon>Nitrosomonadales</taxon>
        <taxon>Nitrosomonadaceae</taxon>
        <taxon>Nitrosospira</taxon>
    </lineage>
</organism>
<evidence type="ECO:0000256" key="7">
    <source>
        <dbReference type="ARBA" id="ARBA00022989"/>
    </source>
</evidence>
<evidence type="ECO:0000256" key="3">
    <source>
        <dbReference type="ARBA" id="ARBA00022448"/>
    </source>
</evidence>
<keyword evidence="5" id="KW-0997">Cell inner membrane</keyword>
<feature type="transmembrane region" description="Helical" evidence="9">
    <location>
        <begin position="298"/>
        <end position="320"/>
    </location>
</feature>
<dbReference type="RefSeq" id="WP_074630982.1">
    <property type="nucleotide sequence ID" value="NZ_FNKY01000001.1"/>
</dbReference>
<evidence type="ECO:0000256" key="2">
    <source>
        <dbReference type="ARBA" id="ARBA00014213"/>
    </source>
</evidence>
<dbReference type="PANTHER" id="PTHR33529">
    <property type="entry name" value="SLR0882 PROTEIN-RELATED"/>
    <property type="match status" value="1"/>
</dbReference>
<comment type="subcellular location">
    <subcellularLocation>
        <location evidence="1">Cell inner membrane</location>
        <topology evidence="1">Multi-pass membrane protein</topology>
    </subcellularLocation>
</comment>
<feature type="transmembrane region" description="Helical" evidence="9">
    <location>
        <begin position="332"/>
        <end position="351"/>
    </location>
</feature>
<keyword evidence="6 9" id="KW-0812">Transmembrane</keyword>
<keyword evidence="8 9" id="KW-0472">Membrane</keyword>
<evidence type="ECO:0000256" key="5">
    <source>
        <dbReference type="ARBA" id="ARBA00022519"/>
    </source>
</evidence>
<feature type="transmembrane region" description="Helical" evidence="9">
    <location>
        <begin position="53"/>
        <end position="78"/>
    </location>
</feature>
<dbReference type="PANTHER" id="PTHR33529:SF7">
    <property type="entry name" value="LIPOPOLYSACCHARIDE EXPORT SYSTEM PERMEASE PROTEIN LPTF"/>
    <property type="match status" value="1"/>
</dbReference>
<evidence type="ECO:0000256" key="1">
    <source>
        <dbReference type="ARBA" id="ARBA00004429"/>
    </source>
</evidence>
<gene>
    <name evidence="10" type="ORF">SAMN05216402_0862</name>
</gene>
<name>A0ABY0T8I7_9PROT</name>
<evidence type="ECO:0000313" key="10">
    <source>
        <dbReference type="EMBL" id="SDQ44162.1"/>
    </source>
</evidence>
<evidence type="ECO:0000256" key="9">
    <source>
        <dbReference type="SAM" id="Phobius"/>
    </source>
</evidence>
<reference evidence="10 11" key="1">
    <citation type="submission" date="2016-10" db="EMBL/GenBank/DDBJ databases">
        <authorList>
            <person name="Varghese N."/>
            <person name="Submissions S."/>
        </authorList>
    </citation>
    <scope>NUCLEOTIDE SEQUENCE [LARGE SCALE GENOMIC DNA]</scope>
    <source>
        <strain evidence="10 11">Nl1</strain>
    </source>
</reference>
<feature type="transmembrane region" description="Helical" evidence="9">
    <location>
        <begin position="99"/>
        <end position="121"/>
    </location>
</feature>
<accession>A0ABY0T8I7</accession>
<feature type="transmembrane region" description="Helical" evidence="9">
    <location>
        <begin position="12"/>
        <end position="33"/>
    </location>
</feature>
<dbReference type="InterPro" id="IPR030922">
    <property type="entry name" value="LptF"/>
</dbReference>
<sequence length="358" mass="40478">MKIIERYITRELLIPFTVVIIILAALFSSFSSARFLSAAVTESLGIAAMLKLILLRTLIALEVLMPIALYVAIVMGLGRLHRDQEINVLRSAGVSDNRIIYAVLIVAIPVGIISGVLSIFVRPWAYEESYILNAQAEAELNMDRFQAGRFYGSEGSGRVIYLQTKDSTGKEMKNVFHYIRKKDSSEIIVAKEAHPQEPAAGQRPQINLLDGATYRLMHSETRDMVVRFEKLVYFTDSGNVLDYKRKAATTMVLQKSDQPRDIAEFQWRLSRPIATILLALIAIPFSRASPRQDKGEKTYYVAALVFAIYYILNGLAQTWVEQGAIGRVPGVWWLYVLMSMVAFSLLSPGFWRKLFRRQ</sequence>
<keyword evidence="11" id="KW-1185">Reference proteome</keyword>
<comment type="caution">
    <text evidence="10">The sequence shown here is derived from an EMBL/GenBank/DDBJ whole genome shotgun (WGS) entry which is preliminary data.</text>
</comment>
<evidence type="ECO:0000256" key="6">
    <source>
        <dbReference type="ARBA" id="ARBA00022692"/>
    </source>
</evidence>
<dbReference type="InterPro" id="IPR005495">
    <property type="entry name" value="LptG/LptF_permease"/>
</dbReference>
<dbReference type="Pfam" id="PF03739">
    <property type="entry name" value="LptF_LptG"/>
    <property type="match status" value="1"/>
</dbReference>
<evidence type="ECO:0000256" key="4">
    <source>
        <dbReference type="ARBA" id="ARBA00022475"/>
    </source>
</evidence>
<proteinExistence type="predicted"/>
<dbReference type="Proteomes" id="UP000183471">
    <property type="component" value="Unassembled WGS sequence"/>
</dbReference>
<dbReference type="NCBIfam" id="TIGR04407">
    <property type="entry name" value="LptF_YjgP"/>
    <property type="match status" value="1"/>
</dbReference>
<keyword evidence="3" id="KW-0813">Transport</keyword>
<keyword evidence="4" id="KW-1003">Cell membrane</keyword>
<evidence type="ECO:0000313" key="11">
    <source>
        <dbReference type="Proteomes" id="UP000183471"/>
    </source>
</evidence>
<feature type="transmembrane region" description="Helical" evidence="9">
    <location>
        <begin position="269"/>
        <end position="286"/>
    </location>
</feature>
<dbReference type="EMBL" id="FNKY01000001">
    <property type="protein sequence ID" value="SDQ44162.1"/>
    <property type="molecule type" value="Genomic_DNA"/>
</dbReference>
<keyword evidence="7 9" id="KW-1133">Transmembrane helix</keyword>
<evidence type="ECO:0000256" key="8">
    <source>
        <dbReference type="ARBA" id="ARBA00023136"/>
    </source>
</evidence>
<protein>
    <recommendedName>
        <fullName evidence="2">Lipopolysaccharide export system permease protein LptF</fullName>
    </recommendedName>
</protein>